<dbReference type="SUPFAM" id="SSF52047">
    <property type="entry name" value="RNI-like"/>
    <property type="match status" value="1"/>
</dbReference>
<accession>A0A921LHF8</accession>
<dbReference type="Gene3D" id="2.60.120.200">
    <property type="match status" value="1"/>
</dbReference>
<evidence type="ECO:0000313" key="2">
    <source>
        <dbReference type="Proteomes" id="UP000747074"/>
    </source>
</evidence>
<sequence length="2164" mass="239936">MAKVSENDIQDMSQDWGNDPVNGLPFSGRAVQKFIKDTLGTKMGYFHYDTATNRYLVFANEESKDKYLENPQLTELVLGAFDAPFNYSAEVNLISEPYVAVPLGTTGNYIEFTFDTKNKNGASVGEDVVCTYTIMQGNAKKVVTQKYRSGTSVKFNVDGYLKEGANRITIGIVGQTTLAATTVGVTYQVVSLTLTDDTDITAVYDLSDGSKTLAVPFTVSGYGTKIVEWYLDGVAQEFDKNTDEVVDTTSSRIKYIPLVDLARGTHYIEFRAYTVIENEKFYSKVLHRDIIIENSSLMDMSPIIALAYEKEEPDDTGVNLVQYVPYDLRFAVHNPVNPVSTTVEVYLGNTLLTSLESVNGIVNTYLLMSSETGSKVIKLVAAGIEYILDSFVEETAMNIREITASLELGFSAVGRTNNSAGKGTWAGNGYTATLTGFNFTQTSGWVDNKLLLQSGASIFFDYAPLAGKSIETGKTLEFEFASSAVSDDTAVLCDLRNGSGTGILITACEAKITSRGGVSLSAKYKSEENTRISFVINKAAGATNKGLVFIYIDGILSGAANFGSSDDFVSDVLLSFAGTAKSEILLKQIRVYNTALSADQILNNYTLYRDTTEEMLAVYDRNDVYEEGTVNFSIDRIQGQLPVMLVTGDIPTLENTTNKDTQITVDIDYYNLQEPSRSFTMKGAAMRPQGTSSMLYPKKNFRIYTQKLANTVLAVNGKEVEDKLYAFKDGAQPVDCWCLKADFAESSGTHNTGIARLWNDVLFNSVIGGDYVFRTGAQKAALESGYPYDVRTTIDGFPILLFYRRTANDDPIFIGKYNFNNDKSTESVFGFTGIPGFDNSRMQCWEILNNGDALALFTDVSDFDTRWSDAFESRYPDTMTPNTGDLKAFSVWVNSMRDNSVAFAVQKWDHLNVFMLAAYYVYLMRFGAVDQVVKNAMLTSEDGQHFYFINYDNDTVNGLRNNGVLAFDPTIDRQSLDPATGGLSYAYAGHDSVLWNLLEGDEEFMNIVKDVDNTLYANGLSYDRVIEVFDGEQGGKWNERVYNQDAQHKYVGPYTNEGSNNLPMLQGKRQSHRRWWLSRRFSLYDSKFVSGDFKGKALEFKVINNTEPGWSFSITAGISMEYGWGVYNPMEIGVPLQAGESHSFHVGQTLNIGDPVRIYSAFNLQEVNLSNILPRLSNVELNNVWNETLGTQLKRLILGDGISENTILTTVSSIAKAKRIEYLDIRGCKGITTMDLSQNLYLDTLLAKGSGLTGITLAKGAPVKALSLPGTMQVVRLEQLTSLPVSGVIFEDNGANIRSLTVMNCPKLSTSISFPLLWLDNKVADDTDSVLYMDNVNWVNVEPEDFLKICRAKVNGASITLKGKIKLTTSSQEIIDTITEAFGSSVFRPTNELYVNAPDAIYLAGPDSILEGESAQFTAAVFSEHIGTVTYSIASGSRSGTKIDPDTGYLTSTETGASTSTLTIRAIHKPTQGASVYVDKSFKVIKRKYPESITIIGAGNPNKDENVYTWSTSNTGINGEYTVEWSLSGDITEYLELGSSNNEKCILTAIAVATETVSGTLTLRLKKKSTGATVTTVTKNLQLLSPGIIMTSVTNPEIMKIMYANGLAANETYMTQEEAEMVTDIDLQPTTSKNSSIFYNKYIKSFAEFEYFAGITKCPSLYYNPLLEISFPPSLVEIPLDTFYEGANITRMDIPEGVTYAGLNQLTKLESVSLPSTLKKLSFKGCTSLSQVSLPEGLEELLDEAFYTVPVSELILPDSLRKISRYAFSYTKLKSIIFPKNAFKSSTDVEIFNIFYGTAIESIEFKGETRYVIIDPSSNINTHTIKNLVFAEDDPYHFIEKGVVYRKSKIYPDRFDIEWFTHLYSGSPEIFNVSERCNSDSFGYISPNNDVSGIKKVILSPNTKYIDSFYQSFKISFPNAVFELPNENTSFVMDENGFVLDKATQKTLHKVYLKVKDLVIPESIDNFKDGRYMFAYIKCNSITWNSKLQRLIEQDWLFTESEFKTLDLSKLRVSVVQFGSETFKNSGIENIIFSENTESVATEYESFAYSKISDLEIPVKLYDRAFFSNKSLKNIILHTDTTEIPKYSLCGCISLKKIICPLESAPEAKNDSFGASTSSYVGRNTYNTGENILYVPAGATGYDTGEWSVLLDPEKCGFTISYTL</sequence>
<dbReference type="SUPFAM" id="SSF52058">
    <property type="entry name" value="L domain-like"/>
    <property type="match status" value="1"/>
</dbReference>
<dbReference type="InterPro" id="IPR026906">
    <property type="entry name" value="LRR_5"/>
</dbReference>
<dbReference type="Pfam" id="PF13306">
    <property type="entry name" value="LRR_5"/>
    <property type="match status" value="2"/>
</dbReference>
<comment type="caution">
    <text evidence="1">The sequence shown here is derived from an EMBL/GenBank/DDBJ whole genome shotgun (WGS) entry which is preliminary data.</text>
</comment>
<name>A0A921LHF8_9BACE</name>
<dbReference type="GO" id="GO:0004553">
    <property type="term" value="F:hydrolase activity, hydrolyzing O-glycosyl compounds"/>
    <property type="evidence" value="ECO:0007669"/>
    <property type="project" value="UniProtKB-ARBA"/>
</dbReference>
<reference evidence="1" key="2">
    <citation type="submission" date="2021-09" db="EMBL/GenBank/DDBJ databases">
        <authorList>
            <person name="Gilroy R."/>
        </authorList>
    </citation>
    <scope>NUCLEOTIDE SEQUENCE</scope>
    <source>
        <strain evidence="1">CHK154-13316</strain>
    </source>
</reference>
<proteinExistence type="predicted"/>
<dbReference type="GO" id="GO:0005975">
    <property type="term" value="P:carbohydrate metabolic process"/>
    <property type="evidence" value="ECO:0007669"/>
    <property type="project" value="UniProtKB-ARBA"/>
</dbReference>
<dbReference type="InterPro" id="IPR032675">
    <property type="entry name" value="LRR_dom_sf"/>
</dbReference>
<dbReference type="InterPro" id="IPR013320">
    <property type="entry name" value="ConA-like_dom_sf"/>
</dbReference>
<dbReference type="EMBL" id="DYVL01000176">
    <property type="protein sequence ID" value="HJG13297.1"/>
    <property type="molecule type" value="Genomic_DNA"/>
</dbReference>
<gene>
    <name evidence="1" type="ORF">K8V07_15395</name>
</gene>
<protein>
    <submittedName>
        <fullName evidence="1">Leucine-rich repeat protein</fullName>
    </submittedName>
</protein>
<dbReference type="Gene3D" id="3.80.10.10">
    <property type="entry name" value="Ribonuclease Inhibitor"/>
    <property type="match status" value="3"/>
</dbReference>
<dbReference type="Proteomes" id="UP000747074">
    <property type="component" value="Unassembled WGS sequence"/>
</dbReference>
<reference evidence="1" key="1">
    <citation type="journal article" date="2021" name="PeerJ">
        <title>Extensive microbial diversity within the chicken gut microbiome revealed by metagenomics and culture.</title>
        <authorList>
            <person name="Gilroy R."/>
            <person name="Ravi A."/>
            <person name="Getino M."/>
            <person name="Pursley I."/>
            <person name="Horton D.L."/>
            <person name="Alikhan N.F."/>
            <person name="Baker D."/>
            <person name="Gharbi K."/>
            <person name="Hall N."/>
            <person name="Watson M."/>
            <person name="Adriaenssens E.M."/>
            <person name="Foster-Nyarko E."/>
            <person name="Jarju S."/>
            <person name="Secka A."/>
            <person name="Antonio M."/>
            <person name="Oren A."/>
            <person name="Chaudhuri R.R."/>
            <person name="La Ragione R."/>
            <person name="Hildebrand F."/>
            <person name="Pallen M.J."/>
        </authorList>
    </citation>
    <scope>NUCLEOTIDE SEQUENCE</scope>
    <source>
        <strain evidence="1">CHK154-13316</strain>
    </source>
</reference>
<organism evidence="1 2">
    <name type="scientific">Bacteroides xylanisolvens</name>
    <dbReference type="NCBI Taxonomy" id="371601"/>
    <lineage>
        <taxon>Bacteria</taxon>
        <taxon>Pseudomonadati</taxon>
        <taxon>Bacteroidota</taxon>
        <taxon>Bacteroidia</taxon>
        <taxon>Bacteroidales</taxon>
        <taxon>Bacteroidaceae</taxon>
        <taxon>Bacteroides</taxon>
    </lineage>
</organism>
<dbReference type="SUPFAM" id="SSF49899">
    <property type="entry name" value="Concanavalin A-like lectins/glucanases"/>
    <property type="match status" value="1"/>
</dbReference>
<evidence type="ECO:0000313" key="1">
    <source>
        <dbReference type="EMBL" id="HJG13297.1"/>
    </source>
</evidence>